<sequence>MSFISEFKEFAMKGNVVDMAVGVVIGGAFGKIVSSLVADVIMPIVGVLTGGVNFTDLKFTLKEAVGEVPAVTINYGSFIQTAVDFIIIAFCIFCVIKALNSLKKKEEPAPEAPAETPADIALLTEIRDLLKK</sequence>
<dbReference type="NCBIfam" id="TIGR00220">
    <property type="entry name" value="mscL"/>
    <property type="match status" value="1"/>
</dbReference>
<keyword evidence="6 10" id="KW-1133">Transmembrane helix</keyword>
<organism evidence="11 12">
    <name type="scientific">Campylobacter suis</name>
    <dbReference type="NCBI Taxonomy" id="2790657"/>
    <lineage>
        <taxon>Bacteria</taxon>
        <taxon>Pseudomonadati</taxon>
        <taxon>Campylobacterota</taxon>
        <taxon>Epsilonproteobacteria</taxon>
        <taxon>Campylobacterales</taxon>
        <taxon>Campylobacteraceae</taxon>
        <taxon>Campylobacter</taxon>
    </lineage>
</organism>
<dbReference type="HAMAP" id="MF_00115">
    <property type="entry name" value="MscL"/>
    <property type="match status" value="1"/>
</dbReference>
<evidence type="ECO:0000256" key="8">
    <source>
        <dbReference type="ARBA" id="ARBA00023136"/>
    </source>
</evidence>
<evidence type="ECO:0000256" key="2">
    <source>
        <dbReference type="ARBA" id="ARBA00007254"/>
    </source>
</evidence>
<evidence type="ECO:0000313" key="11">
    <source>
        <dbReference type="EMBL" id="CAD7286457.1"/>
    </source>
</evidence>
<dbReference type="PRINTS" id="PR01264">
    <property type="entry name" value="MECHCHANNEL"/>
</dbReference>
<evidence type="ECO:0000313" key="12">
    <source>
        <dbReference type="Proteomes" id="UP000789359"/>
    </source>
</evidence>
<dbReference type="InterPro" id="IPR001185">
    <property type="entry name" value="MS_channel"/>
</dbReference>
<keyword evidence="8 10" id="KW-0472">Membrane</keyword>
<dbReference type="EMBL" id="CAJHOE010000001">
    <property type="protein sequence ID" value="CAD7286457.1"/>
    <property type="molecule type" value="Genomic_DNA"/>
</dbReference>
<evidence type="ECO:0000256" key="9">
    <source>
        <dbReference type="ARBA" id="ARBA00023303"/>
    </source>
</evidence>
<dbReference type="NCBIfam" id="NF001843">
    <property type="entry name" value="PRK00567.1-4"/>
    <property type="match status" value="1"/>
</dbReference>
<protein>
    <recommendedName>
        <fullName evidence="10">Large-conductance mechanosensitive channel</fullName>
    </recommendedName>
</protein>
<reference evidence="11 12" key="1">
    <citation type="submission" date="2020-11" db="EMBL/GenBank/DDBJ databases">
        <authorList>
            <person name="Peeters C."/>
        </authorList>
    </citation>
    <scope>NUCLEOTIDE SEQUENCE [LARGE SCALE GENOMIC DNA]</scope>
    <source>
        <strain evidence="11 12">LMG 8286</strain>
    </source>
</reference>
<dbReference type="Proteomes" id="UP000789359">
    <property type="component" value="Unassembled WGS sequence"/>
</dbReference>
<proteinExistence type="inferred from homology"/>
<evidence type="ECO:0000256" key="10">
    <source>
        <dbReference type="HAMAP-Rule" id="MF_00115"/>
    </source>
</evidence>
<dbReference type="PANTHER" id="PTHR30266:SF2">
    <property type="entry name" value="LARGE-CONDUCTANCE MECHANOSENSITIVE CHANNEL"/>
    <property type="match status" value="1"/>
</dbReference>
<dbReference type="PANTHER" id="PTHR30266">
    <property type="entry name" value="MECHANOSENSITIVE CHANNEL MSCL"/>
    <property type="match status" value="1"/>
</dbReference>
<comment type="caution">
    <text evidence="10">Lacks conserved residue(s) required for the propagation of feature annotation.</text>
</comment>
<comment type="subcellular location">
    <subcellularLocation>
        <location evidence="1 10">Cell membrane</location>
        <topology evidence="1 10">Multi-pass membrane protein</topology>
    </subcellularLocation>
</comment>
<dbReference type="NCBIfam" id="NF010557">
    <property type="entry name" value="PRK13952.1"/>
    <property type="match status" value="1"/>
</dbReference>
<dbReference type="InterPro" id="IPR019823">
    <property type="entry name" value="Mechanosensitive_channel_CS"/>
</dbReference>
<dbReference type="PROSITE" id="PS01327">
    <property type="entry name" value="MSCL"/>
    <property type="match status" value="1"/>
</dbReference>
<name>A0ABN7K1R5_9BACT</name>
<keyword evidence="4 10" id="KW-1003">Cell membrane</keyword>
<evidence type="ECO:0000256" key="1">
    <source>
        <dbReference type="ARBA" id="ARBA00004651"/>
    </source>
</evidence>
<comment type="caution">
    <text evidence="11">The sequence shown here is derived from an EMBL/GenBank/DDBJ whole genome shotgun (WGS) entry which is preliminary data.</text>
</comment>
<evidence type="ECO:0000256" key="5">
    <source>
        <dbReference type="ARBA" id="ARBA00022692"/>
    </source>
</evidence>
<gene>
    <name evidence="10 11" type="primary">mscL</name>
    <name evidence="11" type="ORF">LMG8286_00290</name>
</gene>
<accession>A0ABN7K1R5</accession>
<keyword evidence="5 10" id="KW-0812">Transmembrane</keyword>
<dbReference type="InterPro" id="IPR036019">
    <property type="entry name" value="MscL_channel"/>
</dbReference>
<keyword evidence="3 10" id="KW-0813">Transport</keyword>
<dbReference type="Pfam" id="PF01741">
    <property type="entry name" value="MscL"/>
    <property type="match status" value="1"/>
</dbReference>
<feature type="transmembrane region" description="Helical" evidence="10">
    <location>
        <begin position="75"/>
        <end position="96"/>
    </location>
</feature>
<keyword evidence="7 10" id="KW-0406">Ion transport</keyword>
<evidence type="ECO:0000256" key="3">
    <source>
        <dbReference type="ARBA" id="ARBA00022448"/>
    </source>
</evidence>
<evidence type="ECO:0000256" key="4">
    <source>
        <dbReference type="ARBA" id="ARBA00022475"/>
    </source>
</evidence>
<comment type="subunit">
    <text evidence="10">Homopentamer.</text>
</comment>
<keyword evidence="12" id="KW-1185">Reference proteome</keyword>
<dbReference type="InterPro" id="IPR037673">
    <property type="entry name" value="MSC/AndL"/>
</dbReference>
<keyword evidence="9 10" id="KW-0407">Ion channel</keyword>
<comment type="function">
    <text evidence="10">Channel that opens in response to stretch forces in the membrane lipid bilayer. May participate in the regulation of osmotic pressure changes within the cell.</text>
</comment>
<evidence type="ECO:0000256" key="6">
    <source>
        <dbReference type="ARBA" id="ARBA00022989"/>
    </source>
</evidence>
<evidence type="ECO:0000256" key="7">
    <source>
        <dbReference type="ARBA" id="ARBA00023065"/>
    </source>
</evidence>
<dbReference type="Gene3D" id="1.10.1200.120">
    <property type="entry name" value="Large-conductance mechanosensitive channel, MscL, domain 1"/>
    <property type="match status" value="1"/>
</dbReference>
<dbReference type="SUPFAM" id="SSF81330">
    <property type="entry name" value="Gated mechanosensitive channel"/>
    <property type="match status" value="1"/>
</dbReference>
<comment type="similarity">
    <text evidence="2 10">Belongs to the MscL family.</text>
</comment>
<dbReference type="RefSeq" id="WP_230056088.1">
    <property type="nucleotide sequence ID" value="NZ_CAJHOE010000001.1"/>
</dbReference>